<evidence type="ECO:0000313" key="2">
    <source>
        <dbReference type="Proteomes" id="UP000807504"/>
    </source>
</evidence>
<keyword evidence="2" id="KW-1185">Reference proteome</keyword>
<name>A0A8T0E3B7_ARGBR</name>
<reference evidence="1" key="2">
    <citation type="submission" date="2020-06" db="EMBL/GenBank/DDBJ databases">
        <authorList>
            <person name="Sheffer M."/>
        </authorList>
    </citation>
    <scope>NUCLEOTIDE SEQUENCE</scope>
</reference>
<reference evidence="1" key="1">
    <citation type="journal article" date="2020" name="bioRxiv">
        <title>Chromosome-level reference genome of the European wasp spider Argiope bruennichi: a resource for studies on range expansion and evolutionary adaptation.</title>
        <authorList>
            <person name="Sheffer M.M."/>
            <person name="Hoppe A."/>
            <person name="Krehenwinkel H."/>
            <person name="Uhl G."/>
            <person name="Kuss A.W."/>
            <person name="Jensen L."/>
            <person name="Jensen C."/>
            <person name="Gillespie R.G."/>
            <person name="Hoff K.J."/>
            <person name="Prost S."/>
        </authorList>
    </citation>
    <scope>NUCLEOTIDE SEQUENCE</scope>
</reference>
<comment type="caution">
    <text evidence="1">The sequence shown here is derived from an EMBL/GenBank/DDBJ whole genome shotgun (WGS) entry which is preliminary data.</text>
</comment>
<protein>
    <submittedName>
        <fullName evidence="1">Uncharacterized protein</fullName>
    </submittedName>
</protein>
<dbReference type="EMBL" id="JABXBU010002231">
    <property type="protein sequence ID" value="KAF8764913.1"/>
    <property type="molecule type" value="Genomic_DNA"/>
</dbReference>
<dbReference type="Proteomes" id="UP000807504">
    <property type="component" value="Unassembled WGS sequence"/>
</dbReference>
<organism evidence="1 2">
    <name type="scientific">Argiope bruennichi</name>
    <name type="common">Wasp spider</name>
    <name type="synonym">Aranea bruennichi</name>
    <dbReference type="NCBI Taxonomy" id="94029"/>
    <lineage>
        <taxon>Eukaryota</taxon>
        <taxon>Metazoa</taxon>
        <taxon>Ecdysozoa</taxon>
        <taxon>Arthropoda</taxon>
        <taxon>Chelicerata</taxon>
        <taxon>Arachnida</taxon>
        <taxon>Araneae</taxon>
        <taxon>Araneomorphae</taxon>
        <taxon>Entelegynae</taxon>
        <taxon>Araneoidea</taxon>
        <taxon>Araneidae</taxon>
        <taxon>Argiope</taxon>
    </lineage>
</organism>
<evidence type="ECO:0000313" key="1">
    <source>
        <dbReference type="EMBL" id="KAF8764913.1"/>
    </source>
</evidence>
<dbReference type="AlphaFoldDB" id="A0A8T0E3B7"/>
<gene>
    <name evidence="1" type="ORF">HNY73_022944</name>
</gene>
<accession>A0A8T0E3B7</accession>
<sequence length="104" mass="12041">MHVLSSSFFTIMFWSGKKPNLANMCTHATVLLSYANRRGKRWPRKMAHRGKWGDNTPILLNERREHNAMEMPAILLFGRHATGKEDVLWSKSCLSRAAYLPLER</sequence>
<proteinExistence type="predicted"/>